<dbReference type="Proteomes" id="UP000789390">
    <property type="component" value="Unassembled WGS sequence"/>
</dbReference>
<protein>
    <submittedName>
        <fullName evidence="1">Uncharacterized protein</fullName>
    </submittedName>
</protein>
<comment type="caution">
    <text evidence="1">The sequence shown here is derived from an EMBL/GenBank/DDBJ whole genome shotgun (WGS) entry which is preliminary data.</text>
</comment>
<keyword evidence="2" id="KW-1185">Reference proteome</keyword>
<evidence type="ECO:0000313" key="2">
    <source>
        <dbReference type="Proteomes" id="UP000789390"/>
    </source>
</evidence>
<proteinExistence type="predicted"/>
<organism evidence="1 2">
    <name type="scientific">Daphnia galeata</name>
    <dbReference type="NCBI Taxonomy" id="27404"/>
    <lineage>
        <taxon>Eukaryota</taxon>
        <taxon>Metazoa</taxon>
        <taxon>Ecdysozoa</taxon>
        <taxon>Arthropoda</taxon>
        <taxon>Crustacea</taxon>
        <taxon>Branchiopoda</taxon>
        <taxon>Diplostraca</taxon>
        <taxon>Cladocera</taxon>
        <taxon>Anomopoda</taxon>
        <taxon>Daphniidae</taxon>
        <taxon>Daphnia</taxon>
    </lineage>
</organism>
<dbReference type="EMBL" id="CAKKLH010000159">
    <property type="protein sequence ID" value="CAH0104925.1"/>
    <property type="molecule type" value="Genomic_DNA"/>
</dbReference>
<reference evidence="1" key="1">
    <citation type="submission" date="2021-11" db="EMBL/GenBank/DDBJ databases">
        <authorList>
            <person name="Schell T."/>
        </authorList>
    </citation>
    <scope>NUCLEOTIDE SEQUENCE</scope>
    <source>
        <strain evidence="1">M5</strain>
    </source>
</reference>
<evidence type="ECO:0000313" key="1">
    <source>
        <dbReference type="EMBL" id="CAH0104925.1"/>
    </source>
</evidence>
<sequence>MPVNFSFPAPKALPGCKKTFPEVCSRVNSFNRVNISKPQQNPMTLNASRQVRVNNSSGSEAFSDCVASLIANKRLQHKSGTHHDSSAVSAYLHKQSTGNISLKTTSFKCKTPKSVVSCPESLLSTKPKWNTATVIDKQKKTVFDIPTLPGKKKTWKDFVDKQFRATPAPPTTHKPSIPVAPKKRLSVRDLIKVKHLDPTEKAELREFELTEKVILQLSGAPSRFPKNSILSKEDEVIRKNRALVKRLEEIILREVAKRRSAL</sequence>
<gene>
    <name evidence="1" type="ORF">DGAL_LOCUS7855</name>
</gene>
<dbReference type="AlphaFoldDB" id="A0A8J2W4I0"/>
<dbReference type="OrthoDB" id="6347343at2759"/>
<accession>A0A8J2W4I0</accession>
<name>A0A8J2W4I0_9CRUS</name>